<evidence type="ECO:0000256" key="1">
    <source>
        <dbReference type="ARBA" id="ARBA00022598"/>
    </source>
</evidence>
<dbReference type="EMBL" id="MRZV01001257">
    <property type="protein sequence ID" value="PIK39271.1"/>
    <property type="molecule type" value="Genomic_DNA"/>
</dbReference>
<accession>A0A2G8JU32</accession>
<dbReference type="GO" id="GO:0005783">
    <property type="term" value="C:endoplasmic reticulum"/>
    <property type="evidence" value="ECO:0007669"/>
    <property type="project" value="TreeGrafter"/>
</dbReference>
<keyword evidence="1 2" id="KW-0436">Ligase</keyword>
<dbReference type="STRING" id="307972.A0A2G8JU32"/>
<name>A0A2G8JU32_STIJA</name>
<reference evidence="2 3" key="1">
    <citation type="journal article" date="2017" name="PLoS Biol.">
        <title>The sea cucumber genome provides insights into morphological evolution and visceral regeneration.</title>
        <authorList>
            <person name="Zhang X."/>
            <person name="Sun L."/>
            <person name="Yuan J."/>
            <person name="Sun Y."/>
            <person name="Gao Y."/>
            <person name="Zhang L."/>
            <person name="Li S."/>
            <person name="Dai H."/>
            <person name="Hamel J.F."/>
            <person name="Liu C."/>
            <person name="Yu Y."/>
            <person name="Liu S."/>
            <person name="Lin W."/>
            <person name="Guo K."/>
            <person name="Jin S."/>
            <person name="Xu P."/>
            <person name="Storey K.B."/>
            <person name="Huan P."/>
            <person name="Zhang T."/>
            <person name="Zhou Y."/>
            <person name="Zhang J."/>
            <person name="Lin C."/>
            <person name="Li X."/>
            <person name="Xing L."/>
            <person name="Huo D."/>
            <person name="Sun M."/>
            <person name="Wang L."/>
            <person name="Mercier A."/>
            <person name="Li F."/>
            <person name="Yang H."/>
            <person name="Xiang J."/>
        </authorList>
    </citation>
    <scope>NUCLEOTIDE SEQUENCE [LARGE SCALE GENOMIC DNA]</scope>
    <source>
        <strain evidence="2">Shaxun</strain>
        <tissue evidence="2">Muscle</tissue>
    </source>
</reference>
<sequence>ICVKGAFVFKGYYKEAEKTKETIDDEGYVLTGDVGEWLPNGQLKIIDRVKHIFKLSQGEYVAPECVENEYIRTEGVAQIFVHGESLQDCCVAIVVPDEEWSLG</sequence>
<gene>
    <name evidence="2" type="ORF">BSL78_23894</name>
</gene>
<dbReference type="Proteomes" id="UP000230750">
    <property type="component" value="Unassembled WGS sequence"/>
</dbReference>
<dbReference type="InterPro" id="IPR042099">
    <property type="entry name" value="ANL_N_sf"/>
</dbReference>
<dbReference type="AlphaFoldDB" id="A0A2G8JU32"/>
<proteinExistence type="predicted"/>
<feature type="non-terminal residue" evidence="2">
    <location>
        <position position="1"/>
    </location>
</feature>
<dbReference type="Gene3D" id="3.40.50.12780">
    <property type="entry name" value="N-terminal domain of ligase-like"/>
    <property type="match status" value="1"/>
</dbReference>
<dbReference type="OrthoDB" id="1700726at2759"/>
<keyword evidence="3" id="KW-1185">Reference proteome</keyword>
<dbReference type="GO" id="GO:0016020">
    <property type="term" value="C:membrane"/>
    <property type="evidence" value="ECO:0007669"/>
    <property type="project" value="TreeGrafter"/>
</dbReference>
<protein>
    <submittedName>
        <fullName evidence="2">Putative long-chain-fatty-acid--CoA ligase 1-like isoform X2</fullName>
    </submittedName>
</protein>
<dbReference type="PANTHER" id="PTHR43272">
    <property type="entry name" value="LONG-CHAIN-FATTY-ACID--COA LIGASE"/>
    <property type="match status" value="1"/>
</dbReference>
<evidence type="ECO:0000313" key="3">
    <source>
        <dbReference type="Proteomes" id="UP000230750"/>
    </source>
</evidence>
<dbReference type="SUPFAM" id="SSF56801">
    <property type="entry name" value="Acetyl-CoA synthetase-like"/>
    <property type="match status" value="1"/>
</dbReference>
<dbReference type="GO" id="GO:0004467">
    <property type="term" value="F:long-chain fatty acid-CoA ligase activity"/>
    <property type="evidence" value="ECO:0007669"/>
    <property type="project" value="TreeGrafter"/>
</dbReference>
<organism evidence="2 3">
    <name type="scientific">Stichopus japonicus</name>
    <name type="common">Sea cucumber</name>
    <dbReference type="NCBI Taxonomy" id="307972"/>
    <lineage>
        <taxon>Eukaryota</taxon>
        <taxon>Metazoa</taxon>
        <taxon>Echinodermata</taxon>
        <taxon>Eleutherozoa</taxon>
        <taxon>Echinozoa</taxon>
        <taxon>Holothuroidea</taxon>
        <taxon>Aspidochirotacea</taxon>
        <taxon>Aspidochirotida</taxon>
        <taxon>Stichopodidae</taxon>
        <taxon>Apostichopus</taxon>
    </lineage>
</organism>
<comment type="caution">
    <text evidence="2">The sequence shown here is derived from an EMBL/GenBank/DDBJ whole genome shotgun (WGS) entry which is preliminary data.</text>
</comment>
<evidence type="ECO:0000313" key="2">
    <source>
        <dbReference type="EMBL" id="PIK39271.1"/>
    </source>
</evidence>
<dbReference type="PANTHER" id="PTHR43272:SF107">
    <property type="entry name" value="LONG-CHAIN-FATTY-ACID--COA LIGASE 5"/>
    <property type="match status" value="1"/>
</dbReference>